<feature type="transmembrane region" description="Helical" evidence="2">
    <location>
        <begin position="303"/>
        <end position="328"/>
    </location>
</feature>
<evidence type="ECO:0000256" key="1">
    <source>
        <dbReference type="SAM" id="MobiDB-lite"/>
    </source>
</evidence>
<feature type="transmembrane region" description="Helical" evidence="2">
    <location>
        <begin position="169"/>
        <end position="191"/>
    </location>
</feature>
<evidence type="ECO:0008006" key="5">
    <source>
        <dbReference type="Google" id="ProtNLM"/>
    </source>
</evidence>
<feature type="transmembrane region" description="Helical" evidence="2">
    <location>
        <begin position="203"/>
        <end position="220"/>
    </location>
</feature>
<feature type="transmembrane region" description="Helical" evidence="2">
    <location>
        <begin position="232"/>
        <end position="257"/>
    </location>
</feature>
<gene>
    <name evidence="3" type="ORF">PQ457_14535</name>
</gene>
<evidence type="ECO:0000256" key="2">
    <source>
        <dbReference type="SAM" id="Phobius"/>
    </source>
</evidence>
<evidence type="ECO:0000313" key="4">
    <source>
        <dbReference type="Proteomes" id="UP001218231"/>
    </source>
</evidence>
<accession>A0ABY7TVS2</accession>
<organism evidence="3 4">
    <name type="scientific">Novosphingobium humi</name>
    <dbReference type="NCBI Taxonomy" id="2282397"/>
    <lineage>
        <taxon>Bacteria</taxon>
        <taxon>Pseudomonadati</taxon>
        <taxon>Pseudomonadota</taxon>
        <taxon>Alphaproteobacteria</taxon>
        <taxon>Sphingomonadales</taxon>
        <taxon>Sphingomonadaceae</taxon>
        <taxon>Novosphingobium</taxon>
    </lineage>
</organism>
<dbReference type="RefSeq" id="WP_273617510.1">
    <property type="nucleotide sequence ID" value="NZ_CP117417.1"/>
</dbReference>
<sequence length="337" mass="37058">MSDKTPSGAAPSVADQEAQQMLTQSPAHGEAPETAAEPAPVRDIALEEADKKRRSRIAGFASSLISLAILVVVAVRLLDLNPKGLIEMVPRSAPFWIVFAINYMMPPLSEWVIYRRLWRIPAAGIPALLRKQVSNELLMSYLGEVQFYAWARARLGMVTAPFGAIKDMAILSALTGNIATLVMLGAAWKIIQSGVMGKDTTTVFTSLGVVLVTSFVILLFRQKLFSLPRRELWIITGVHFLRIIAYVGLTALMWHLVLPEVAYGIWLVLATLRMLISRLPLVPYKDAAFSGLAIFLMGHDDQISYLLAMMAVLYPIAHIIVGTVFATVDLITSRKEG</sequence>
<feature type="compositionally biased region" description="Low complexity" evidence="1">
    <location>
        <begin position="26"/>
        <end position="39"/>
    </location>
</feature>
<protein>
    <recommendedName>
        <fullName evidence="5">Flippase-like domain-containing protein</fullName>
    </recommendedName>
</protein>
<keyword evidence="4" id="KW-1185">Reference proteome</keyword>
<keyword evidence="2" id="KW-0472">Membrane</keyword>
<reference evidence="3 4" key="1">
    <citation type="submission" date="2023-02" db="EMBL/GenBank/DDBJ databases">
        <title>Genome sequence of Novosphingobium humi KACC 19094.</title>
        <authorList>
            <person name="Kim S."/>
            <person name="Heo J."/>
            <person name="Kwon S.-W."/>
        </authorList>
    </citation>
    <scope>NUCLEOTIDE SEQUENCE [LARGE SCALE GENOMIC DNA]</scope>
    <source>
        <strain evidence="3 4">KACC 19094</strain>
    </source>
</reference>
<evidence type="ECO:0000313" key="3">
    <source>
        <dbReference type="EMBL" id="WCT77121.1"/>
    </source>
</evidence>
<keyword evidence="2" id="KW-0812">Transmembrane</keyword>
<dbReference type="EMBL" id="CP117417">
    <property type="protein sequence ID" value="WCT77121.1"/>
    <property type="molecule type" value="Genomic_DNA"/>
</dbReference>
<keyword evidence="2" id="KW-1133">Transmembrane helix</keyword>
<feature type="transmembrane region" description="Helical" evidence="2">
    <location>
        <begin position="57"/>
        <end position="75"/>
    </location>
</feature>
<dbReference type="Proteomes" id="UP001218231">
    <property type="component" value="Chromosome"/>
</dbReference>
<name>A0ABY7TVS2_9SPHN</name>
<proteinExistence type="predicted"/>
<feature type="transmembrane region" description="Helical" evidence="2">
    <location>
        <begin position="95"/>
        <end position="114"/>
    </location>
</feature>
<feature type="region of interest" description="Disordered" evidence="1">
    <location>
        <begin position="1"/>
        <end position="41"/>
    </location>
</feature>